<dbReference type="Gene3D" id="2.60.120.10">
    <property type="entry name" value="Jelly Rolls"/>
    <property type="match status" value="1"/>
</dbReference>
<sequence length="171" mass="19542">MPEKNQLIQNLLENLQLLPHPGGGFYKEVYRSQGIIPKTALSQKFSGDRSYCTSIYSLLTSEDFFGFHKVKQDEIYHFYGGSSLTVHTISQEGNYLKRKLGMDLENGEQPQLVIPAECWFASNVEAEYSYALIGCTVAPGFHFDDFESAQRKTLSEKYPQLKDIIHKFTKE</sequence>
<gene>
    <name evidence="2" type="ordered locus">Tery_2832</name>
</gene>
<reference evidence="2" key="1">
    <citation type="submission" date="2006-06" db="EMBL/GenBank/DDBJ databases">
        <title>Complete sequence of Trichodesmium erythraeum IMS101.</title>
        <authorList>
            <consortium name="US DOE Joint Genome Institute"/>
            <person name="Copeland A."/>
            <person name="Lucas S."/>
            <person name="Lapidus A."/>
            <person name="Barry K."/>
            <person name="Detter J.C."/>
            <person name="Glavina del Rio T."/>
            <person name="Hammon N."/>
            <person name="Israni S."/>
            <person name="Dalin E."/>
            <person name="Tice H."/>
            <person name="Pitluck S."/>
            <person name="Kiss H."/>
            <person name="Munk A.C."/>
            <person name="Brettin T."/>
            <person name="Bruce D."/>
            <person name="Han C."/>
            <person name="Tapia R."/>
            <person name="Gilna P."/>
            <person name="Schmutz J."/>
            <person name="Larimer F."/>
            <person name="Land M."/>
            <person name="Hauser L."/>
            <person name="Kyrpides N."/>
            <person name="Kim E."/>
            <person name="Richardson P."/>
        </authorList>
    </citation>
    <scope>NUCLEOTIDE SEQUENCE [LARGE SCALE GENOMIC DNA]</scope>
    <source>
        <strain evidence="2">IMS101</strain>
    </source>
</reference>
<dbReference type="SUPFAM" id="SSF51182">
    <property type="entry name" value="RmlC-like cupins"/>
    <property type="match status" value="1"/>
</dbReference>
<name>Q110R8_TRIEI</name>
<proteinExistence type="predicted"/>
<dbReference type="OrthoDB" id="9798288at2"/>
<accession>Q110R8</accession>
<dbReference type="PANTHER" id="PTHR33387">
    <property type="entry name" value="RMLC-LIKE JELLY ROLL FOLD PROTEIN"/>
    <property type="match status" value="1"/>
</dbReference>
<dbReference type="eggNOG" id="COG3542">
    <property type="taxonomic scope" value="Bacteria"/>
</dbReference>
<dbReference type="HOGENOM" id="CLU_088365_0_1_3"/>
<dbReference type="RefSeq" id="WP_011612367.1">
    <property type="nucleotide sequence ID" value="NC_008312.1"/>
</dbReference>
<dbReference type="CDD" id="cd06121">
    <property type="entry name" value="cupin_YML079wp"/>
    <property type="match status" value="1"/>
</dbReference>
<dbReference type="InterPro" id="IPR011051">
    <property type="entry name" value="RmlC_Cupin_sf"/>
</dbReference>
<dbReference type="InterPro" id="IPR039935">
    <property type="entry name" value="YML079W-like"/>
</dbReference>
<dbReference type="KEGG" id="ter:Tery_2832"/>
<dbReference type="InterPro" id="IPR009327">
    <property type="entry name" value="Cupin_DUF985"/>
</dbReference>
<dbReference type="EMBL" id="CP000393">
    <property type="protein sequence ID" value="ABG52006.1"/>
    <property type="molecule type" value="Genomic_DNA"/>
</dbReference>
<dbReference type="InterPro" id="IPR014710">
    <property type="entry name" value="RmlC-like_jellyroll"/>
</dbReference>
<protein>
    <recommendedName>
        <fullName evidence="1">DUF985 domain-containing protein</fullName>
    </recommendedName>
</protein>
<dbReference type="AlphaFoldDB" id="Q110R8"/>
<feature type="domain" description="DUF985" evidence="1">
    <location>
        <begin position="9"/>
        <end position="148"/>
    </location>
</feature>
<dbReference type="Pfam" id="PF06172">
    <property type="entry name" value="Cupin_5"/>
    <property type="match status" value="1"/>
</dbReference>
<dbReference type="PANTHER" id="PTHR33387:SF3">
    <property type="entry name" value="DUF985 DOMAIN-CONTAINING PROTEIN"/>
    <property type="match status" value="1"/>
</dbReference>
<organism evidence="2">
    <name type="scientific">Trichodesmium erythraeum (strain IMS101)</name>
    <dbReference type="NCBI Taxonomy" id="203124"/>
    <lineage>
        <taxon>Bacteria</taxon>
        <taxon>Bacillati</taxon>
        <taxon>Cyanobacteriota</taxon>
        <taxon>Cyanophyceae</taxon>
        <taxon>Oscillatoriophycideae</taxon>
        <taxon>Oscillatoriales</taxon>
        <taxon>Microcoleaceae</taxon>
        <taxon>Trichodesmium</taxon>
    </lineage>
</organism>
<evidence type="ECO:0000313" key="2">
    <source>
        <dbReference type="EMBL" id="ABG52006.1"/>
    </source>
</evidence>
<evidence type="ECO:0000259" key="1">
    <source>
        <dbReference type="Pfam" id="PF06172"/>
    </source>
</evidence>